<protein>
    <recommendedName>
        <fullName evidence="3">Phasin family protein</fullName>
    </recommendedName>
</protein>
<keyword evidence="2" id="KW-1185">Reference proteome</keyword>
<dbReference type="RefSeq" id="WP_386710535.1">
    <property type="nucleotide sequence ID" value="NZ_JBHRYF010000008.1"/>
</dbReference>
<evidence type="ECO:0000313" key="2">
    <source>
        <dbReference type="Proteomes" id="UP001595724"/>
    </source>
</evidence>
<name>A0ABV7UUJ6_9GAMM</name>
<dbReference type="Proteomes" id="UP001595724">
    <property type="component" value="Unassembled WGS sequence"/>
</dbReference>
<evidence type="ECO:0000313" key="1">
    <source>
        <dbReference type="EMBL" id="MFC3660675.1"/>
    </source>
</evidence>
<proteinExistence type="predicted"/>
<evidence type="ECO:0008006" key="3">
    <source>
        <dbReference type="Google" id="ProtNLM"/>
    </source>
</evidence>
<organism evidence="1 2">
    <name type="scientific">Luteimonas notoginsengisoli</name>
    <dbReference type="NCBI Taxonomy" id="1578200"/>
    <lineage>
        <taxon>Bacteria</taxon>
        <taxon>Pseudomonadati</taxon>
        <taxon>Pseudomonadota</taxon>
        <taxon>Gammaproteobacteria</taxon>
        <taxon>Lysobacterales</taxon>
        <taxon>Lysobacteraceae</taxon>
        <taxon>Luteimonas</taxon>
    </lineage>
</organism>
<reference evidence="2" key="1">
    <citation type="journal article" date="2019" name="Int. J. Syst. Evol. Microbiol.">
        <title>The Global Catalogue of Microorganisms (GCM) 10K type strain sequencing project: providing services to taxonomists for standard genome sequencing and annotation.</title>
        <authorList>
            <consortium name="The Broad Institute Genomics Platform"/>
            <consortium name="The Broad Institute Genome Sequencing Center for Infectious Disease"/>
            <person name="Wu L."/>
            <person name="Ma J."/>
        </authorList>
    </citation>
    <scope>NUCLEOTIDE SEQUENCE [LARGE SCALE GENOMIC DNA]</scope>
    <source>
        <strain evidence="2">KCTC 42211</strain>
    </source>
</reference>
<dbReference type="EMBL" id="JBHRYF010000008">
    <property type="protein sequence ID" value="MFC3660675.1"/>
    <property type="molecule type" value="Genomic_DNA"/>
</dbReference>
<comment type="caution">
    <text evidence="1">The sequence shown here is derived from an EMBL/GenBank/DDBJ whole genome shotgun (WGS) entry which is preliminary data.</text>
</comment>
<accession>A0ABV7UUJ6</accession>
<gene>
    <name evidence="1" type="ORF">ACFOM9_11410</name>
</gene>
<sequence length="157" mass="16753">MFQNAISSIVNVSINGAGKASTSSFDLGFKTAFKAASDAFAKFLNDQMVENGDNTGDAKKKAKGGSAGAASWFEAIAGVLGKQLGERVMKLMDARDRMEKNFEASTEPEKNKEGAKEYMKAQTDFQVQSQMFGMDSQMAATSIKAIGEGLASVARKQ</sequence>